<proteinExistence type="predicted"/>
<dbReference type="AlphaFoldDB" id="A0A174VVJ9"/>
<comment type="caution">
    <text evidence="1">The sequence shown here is derived from an EMBL/GenBank/DDBJ whole genome shotgun (WGS) entry which is preliminary data.</text>
</comment>
<dbReference type="GeneID" id="42775310"/>
<reference evidence="1 2" key="1">
    <citation type="submission" date="2016-06" db="EMBL/GenBank/DDBJ databases">
        <authorList>
            <person name="Kjaerup R.B."/>
            <person name="Dalgaard T.S."/>
            <person name="Juul-Madsen H.R."/>
        </authorList>
    </citation>
    <scope>NUCLEOTIDE SEQUENCE [LARGE SCALE GENOMIC DNA]</scope>
    <source>
        <strain evidence="1 2">373-A1</strain>
    </source>
</reference>
<accession>A0A174VVJ9</accession>
<name>A0A174VVJ9_9CLOT</name>
<dbReference type="RefSeq" id="WP_027097475.1">
    <property type="nucleotide sequence ID" value="NZ_CABHIH010000001.1"/>
</dbReference>
<dbReference type="EMBL" id="MAPZ01000016">
    <property type="protein sequence ID" value="OBY11205.1"/>
    <property type="molecule type" value="Genomic_DNA"/>
</dbReference>
<dbReference type="Proteomes" id="UP000092714">
    <property type="component" value="Unassembled WGS sequence"/>
</dbReference>
<dbReference type="eggNOG" id="ENOG50328BV">
    <property type="taxonomic scope" value="Bacteria"/>
</dbReference>
<sequence>MEKKEIIKRLINFLKGITKRCLIIDTNNTEGMSKLTLNILVKEFTTPLNIAIVSPSEKFFNEIFPTAKDGIKLNTNYSVGIHKISFFIFEKSFVKTPPKDIEILIVHPIDGIKDKDLLKVLEGSKKMKKAILLADSINDVSKTFKKFNVDFFSLKPPEDVSYYDVMKQKLFDIK</sequence>
<evidence type="ECO:0000313" key="2">
    <source>
        <dbReference type="Proteomes" id="UP000092714"/>
    </source>
</evidence>
<protein>
    <submittedName>
        <fullName evidence="1">Uncharacterized protein</fullName>
    </submittedName>
</protein>
<evidence type="ECO:0000313" key="1">
    <source>
        <dbReference type="EMBL" id="OBY11205.1"/>
    </source>
</evidence>
<gene>
    <name evidence="1" type="ORF">CP373A1_06840</name>
</gene>
<organism evidence="1 2">
    <name type="scientific">Clostridium paraputrificum</name>
    <dbReference type="NCBI Taxonomy" id="29363"/>
    <lineage>
        <taxon>Bacteria</taxon>
        <taxon>Bacillati</taxon>
        <taxon>Bacillota</taxon>
        <taxon>Clostridia</taxon>
        <taxon>Eubacteriales</taxon>
        <taxon>Clostridiaceae</taxon>
        <taxon>Clostridium</taxon>
    </lineage>
</organism>
<keyword evidence="2" id="KW-1185">Reference proteome</keyword>